<dbReference type="Proteomes" id="UP000207598">
    <property type="component" value="Unassembled WGS sequence"/>
</dbReference>
<dbReference type="RefSeq" id="WP_094022401.1">
    <property type="nucleotide sequence ID" value="NZ_FXYF01000011.1"/>
</dbReference>
<accession>A0A238KZ13</accession>
<gene>
    <name evidence="1" type="ORF">MAA8898_03625</name>
</gene>
<organism evidence="1 2">
    <name type="scientific">Maliponia aquimaris</name>
    <dbReference type="NCBI Taxonomy" id="1673631"/>
    <lineage>
        <taxon>Bacteria</taxon>
        <taxon>Pseudomonadati</taxon>
        <taxon>Pseudomonadota</taxon>
        <taxon>Alphaproteobacteria</taxon>
        <taxon>Rhodobacterales</taxon>
        <taxon>Paracoccaceae</taxon>
        <taxon>Maliponia</taxon>
    </lineage>
</organism>
<dbReference type="AlphaFoldDB" id="A0A238KZ13"/>
<dbReference type="OrthoDB" id="7859107at2"/>
<evidence type="ECO:0000313" key="2">
    <source>
        <dbReference type="Proteomes" id="UP000207598"/>
    </source>
</evidence>
<keyword evidence="2" id="KW-1185">Reference proteome</keyword>
<dbReference type="EMBL" id="FXYF01000011">
    <property type="protein sequence ID" value="SMX47306.1"/>
    <property type="molecule type" value="Genomic_DNA"/>
</dbReference>
<proteinExistence type="predicted"/>
<protein>
    <submittedName>
        <fullName evidence="1">Uncharacterized protein</fullName>
    </submittedName>
</protein>
<sequence length="61" mass="6858">MLVVVGLILAFVLIAVFSNRATRHCRWRERRHGDASSWTCIHCGARVEGKPGEPPRTCLRA</sequence>
<evidence type="ECO:0000313" key="1">
    <source>
        <dbReference type="EMBL" id="SMX47306.1"/>
    </source>
</evidence>
<name>A0A238KZ13_9RHOB</name>
<reference evidence="1 2" key="1">
    <citation type="submission" date="2017-05" db="EMBL/GenBank/DDBJ databases">
        <authorList>
            <person name="Song R."/>
            <person name="Chenine A.L."/>
            <person name="Ruprecht R.M."/>
        </authorList>
    </citation>
    <scope>NUCLEOTIDE SEQUENCE [LARGE SCALE GENOMIC DNA]</scope>
    <source>
        <strain evidence="1 2">CECT 8898</strain>
    </source>
</reference>